<dbReference type="InterPro" id="IPR042104">
    <property type="entry name" value="PKS_dehydratase_sf"/>
</dbReference>
<keyword evidence="7" id="KW-0521">NADP</keyword>
<dbReference type="InterPro" id="IPR016036">
    <property type="entry name" value="Malonyl_transacylase_ACP-bd"/>
</dbReference>
<dbReference type="InterPro" id="IPR013968">
    <property type="entry name" value="PKS_KR"/>
</dbReference>
<evidence type="ECO:0000256" key="9">
    <source>
        <dbReference type="ARBA" id="ARBA00023268"/>
    </source>
</evidence>
<dbReference type="InterPro" id="IPR001242">
    <property type="entry name" value="Condensation_dom"/>
</dbReference>
<evidence type="ECO:0000256" key="8">
    <source>
        <dbReference type="ARBA" id="ARBA00023002"/>
    </source>
</evidence>
<dbReference type="CDD" id="cd00833">
    <property type="entry name" value="PKS"/>
    <property type="match status" value="1"/>
</dbReference>
<dbReference type="Pfam" id="PF00109">
    <property type="entry name" value="ketoacyl-synt"/>
    <property type="match status" value="1"/>
</dbReference>
<dbReference type="InterPro" id="IPR057326">
    <property type="entry name" value="KR_dom"/>
</dbReference>
<feature type="domain" description="Ketosynthase family 3 (KS3)" evidence="13">
    <location>
        <begin position="8"/>
        <end position="447"/>
    </location>
</feature>
<dbReference type="InterPro" id="IPR014030">
    <property type="entry name" value="Ketoacyl_synth_N"/>
</dbReference>
<keyword evidence="4" id="KW-0489">Methyltransferase</keyword>
<dbReference type="PROSITE" id="PS00455">
    <property type="entry name" value="AMP_BINDING"/>
    <property type="match status" value="1"/>
</dbReference>
<dbReference type="Gene3D" id="3.30.559.10">
    <property type="entry name" value="Chloramphenicol acetyltransferase-like domain"/>
    <property type="match status" value="1"/>
</dbReference>
<feature type="domain" description="Carrier" evidence="12">
    <location>
        <begin position="3664"/>
        <end position="3745"/>
    </location>
</feature>
<feature type="domain" description="Carrier" evidence="12">
    <location>
        <begin position="2467"/>
        <end position="2551"/>
    </location>
</feature>
<dbReference type="Gene3D" id="3.40.366.10">
    <property type="entry name" value="Malonyl-Coenzyme A Acyl Carrier Protein, domain 2"/>
    <property type="match status" value="1"/>
</dbReference>
<feature type="compositionally biased region" description="Polar residues" evidence="11">
    <location>
        <begin position="2573"/>
        <end position="2583"/>
    </location>
</feature>
<dbReference type="Gene3D" id="3.30.300.30">
    <property type="match status" value="1"/>
</dbReference>
<dbReference type="InterPro" id="IPR009081">
    <property type="entry name" value="PP-bd_ACP"/>
</dbReference>
<evidence type="ECO:0000256" key="11">
    <source>
        <dbReference type="SAM" id="MobiDB-lite"/>
    </source>
</evidence>
<dbReference type="PROSITE" id="PS00012">
    <property type="entry name" value="PHOSPHOPANTETHEINE"/>
    <property type="match status" value="1"/>
</dbReference>
<dbReference type="Gene3D" id="3.10.129.110">
    <property type="entry name" value="Polyketide synthase dehydratase"/>
    <property type="match status" value="1"/>
</dbReference>
<dbReference type="InterPro" id="IPR049551">
    <property type="entry name" value="PKS_DH_C"/>
</dbReference>
<keyword evidence="1" id="KW-0596">Phosphopantetheine</keyword>
<dbReference type="InterPro" id="IPR016039">
    <property type="entry name" value="Thiolase-like"/>
</dbReference>
<dbReference type="InterPro" id="IPR032821">
    <property type="entry name" value="PKS_assoc"/>
</dbReference>
<evidence type="ECO:0000256" key="6">
    <source>
        <dbReference type="ARBA" id="ARBA00022737"/>
    </source>
</evidence>
<dbReference type="PROSITE" id="PS52019">
    <property type="entry name" value="PKS_MFAS_DH"/>
    <property type="match status" value="1"/>
</dbReference>
<dbReference type="InterPro" id="IPR001227">
    <property type="entry name" value="Ac_transferase_dom_sf"/>
</dbReference>
<feature type="region of interest" description="Disordered" evidence="11">
    <location>
        <begin position="2573"/>
        <end position="2609"/>
    </location>
</feature>
<feature type="domain" description="PKS/mFAS DH" evidence="14">
    <location>
        <begin position="958"/>
        <end position="1281"/>
    </location>
</feature>
<dbReference type="PROSITE" id="PS52004">
    <property type="entry name" value="KS3_2"/>
    <property type="match status" value="1"/>
</dbReference>
<dbReference type="InterPro" id="IPR029063">
    <property type="entry name" value="SAM-dependent_MTases_sf"/>
</dbReference>
<dbReference type="InterPro" id="IPR014031">
    <property type="entry name" value="Ketoacyl_synth_C"/>
</dbReference>
<dbReference type="Pfam" id="PF00501">
    <property type="entry name" value="AMP-binding"/>
    <property type="match status" value="1"/>
</dbReference>
<keyword evidence="8" id="KW-0560">Oxidoreductase</keyword>
<dbReference type="InterPro" id="IPR000873">
    <property type="entry name" value="AMP-dep_synth/lig_dom"/>
</dbReference>
<dbReference type="Gene3D" id="3.40.50.12780">
    <property type="entry name" value="N-terminal domain of ligase-like"/>
    <property type="match status" value="1"/>
</dbReference>
<dbReference type="InterPro" id="IPR016035">
    <property type="entry name" value="Acyl_Trfase/lysoPLipase"/>
</dbReference>
<name>A0A5B9GDM0_9PLEO</name>
<dbReference type="InterPro" id="IPR042099">
    <property type="entry name" value="ANL_N_sf"/>
</dbReference>
<dbReference type="SUPFAM" id="SSF56801">
    <property type="entry name" value="Acetyl-CoA synthetase-like"/>
    <property type="match status" value="1"/>
</dbReference>
<dbReference type="Pfam" id="PF00698">
    <property type="entry name" value="Acyl_transf_1"/>
    <property type="match status" value="1"/>
</dbReference>
<dbReference type="Pfam" id="PF14765">
    <property type="entry name" value="PS-DH"/>
    <property type="match status" value="1"/>
</dbReference>
<dbReference type="Pfam" id="PF02801">
    <property type="entry name" value="Ketoacyl-synt_C"/>
    <property type="match status" value="1"/>
</dbReference>
<dbReference type="PROSITE" id="PS00606">
    <property type="entry name" value="KS3_1"/>
    <property type="match status" value="1"/>
</dbReference>
<accession>A0A5B9GDM0</accession>
<dbReference type="InterPro" id="IPR013217">
    <property type="entry name" value="Methyltransf_12"/>
</dbReference>
<dbReference type="Pfam" id="PF16197">
    <property type="entry name" value="KAsynt_C_assoc"/>
    <property type="match status" value="1"/>
</dbReference>
<dbReference type="CDD" id="cd05274">
    <property type="entry name" value="KR_FAS_SDR_x"/>
    <property type="match status" value="1"/>
</dbReference>
<dbReference type="InterPro" id="IPR049552">
    <property type="entry name" value="PKS_DH_N"/>
</dbReference>
<dbReference type="InterPro" id="IPR036736">
    <property type="entry name" value="ACP-like_sf"/>
</dbReference>
<dbReference type="InterPro" id="IPR049900">
    <property type="entry name" value="PKS_mFAS_DH"/>
</dbReference>
<dbReference type="SUPFAM" id="SSF53901">
    <property type="entry name" value="Thiolase-like"/>
    <property type="match status" value="1"/>
</dbReference>
<dbReference type="InterPro" id="IPR013120">
    <property type="entry name" value="FAR_NAD-bd"/>
</dbReference>
<dbReference type="GO" id="GO:0004312">
    <property type="term" value="F:fatty acid synthase activity"/>
    <property type="evidence" value="ECO:0007669"/>
    <property type="project" value="TreeGrafter"/>
</dbReference>
<evidence type="ECO:0000259" key="12">
    <source>
        <dbReference type="PROSITE" id="PS50075"/>
    </source>
</evidence>
<evidence type="ECO:0000259" key="14">
    <source>
        <dbReference type="PROSITE" id="PS52019"/>
    </source>
</evidence>
<feature type="region of interest" description="C-terminal hotdog fold" evidence="10">
    <location>
        <begin position="1121"/>
        <end position="1281"/>
    </location>
</feature>
<dbReference type="GO" id="GO:0004315">
    <property type="term" value="F:3-oxoacyl-[acyl-carrier-protein] synthase activity"/>
    <property type="evidence" value="ECO:0007669"/>
    <property type="project" value="InterPro"/>
</dbReference>
<dbReference type="InterPro" id="IPR023213">
    <property type="entry name" value="CAT-like_dom_sf"/>
</dbReference>
<dbReference type="GO" id="GO:0016491">
    <property type="term" value="F:oxidoreductase activity"/>
    <property type="evidence" value="ECO:0007669"/>
    <property type="project" value="UniProtKB-KW"/>
</dbReference>
<dbReference type="SUPFAM" id="SSF53335">
    <property type="entry name" value="S-adenosyl-L-methionine-dependent methyltransferases"/>
    <property type="match status" value="1"/>
</dbReference>
<dbReference type="SUPFAM" id="SSF51735">
    <property type="entry name" value="NAD(P)-binding Rossmann-fold domains"/>
    <property type="match status" value="2"/>
</dbReference>
<evidence type="ECO:0000256" key="5">
    <source>
        <dbReference type="ARBA" id="ARBA00022679"/>
    </source>
</evidence>
<dbReference type="SMART" id="SM00826">
    <property type="entry name" value="PKS_DH"/>
    <property type="match status" value="1"/>
</dbReference>
<dbReference type="PANTHER" id="PTHR43775">
    <property type="entry name" value="FATTY ACID SYNTHASE"/>
    <property type="match status" value="1"/>
</dbReference>
<evidence type="ECO:0000256" key="10">
    <source>
        <dbReference type="PROSITE-ProRule" id="PRU01363"/>
    </source>
</evidence>
<evidence type="ECO:0000256" key="4">
    <source>
        <dbReference type="ARBA" id="ARBA00022603"/>
    </source>
</evidence>
<proteinExistence type="predicted"/>
<keyword evidence="2" id="KW-0597">Phosphoprotein</keyword>
<protein>
    <submittedName>
        <fullName evidence="15">Polyketide synthase 12778</fullName>
    </submittedName>
</protein>
<dbReference type="Pfam" id="PF08659">
    <property type="entry name" value="KR"/>
    <property type="match status" value="1"/>
</dbReference>
<dbReference type="Pfam" id="PF00668">
    <property type="entry name" value="Condensation"/>
    <property type="match status" value="1"/>
</dbReference>
<dbReference type="GO" id="GO:0009403">
    <property type="term" value="P:toxin biosynthetic process"/>
    <property type="evidence" value="ECO:0007669"/>
    <property type="project" value="UniProtKB-ARBA"/>
</dbReference>
<dbReference type="SUPFAM" id="SSF52777">
    <property type="entry name" value="CoA-dependent acyltransferases"/>
    <property type="match status" value="2"/>
</dbReference>
<dbReference type="Gene3D" id="3.40.50.720">
    <property type="entry name" value="NAD(P)-binding Rossmann-like Domain"/>
    <property type="match status" value="2"/>
</dbReference>
<dbReference type="Pfam" id="PF21089">
    <property type="entry name" value="PKS_DH_N"/>
    <property type="match status" value="1"/>
</dbReference>
<dbReference type="InterPro" id="IPR014043">
    <property type="entry name" value="Acyl_transferase_dom"/>
</dbReference>
<evidence type="ECO:0000313" key="15">
    <source>
        <dbReference type="EMBL" id="QEE83322.1"/>
    </source>
</evidence>
<dbReference type="Gene3D" id="1.10.1200.10">
    <property type="entry name" value="ACP-like"/>
    <property type="match status" value="1"/>
</dbReference>
<reference evidence="15" key="1">
    <citation type="submission" date="2019-01" db="EMBL/GenBank/DDBJ databases">
        <title>Polyketide synthase and non-ribosomal peptide synthase gene clusters in the toxin producing fungal endophyte, Alternaria oxytropis.</title>
        <authorList>
            <person name="Baucom D."/>
            <person name="Cook D."/>
            <person name="Schardl C."/>
            <person name="Creamer R."/>
        </authorList>
    </citation>
    <scope>NUCLEOTIDE SEQUENCE</scope>
</reference>
<dbReference type="InterPro" id="IPR018201">
    <property type="entry name" value="Ketoacyl_synth_AS"/>
</dbReference>
<evidence type="ECO:0000256" key="2">
    <source>
        <dbReference type="ARBA" id="ARBA00022553"/>
    </source>
</evidence>
<dbReference type="SMART" id="SM00822">
    <property type="entry name" value="PKS_KR"/>
    <property type="match status" value="1"/>
</dbReference>
<dbReference type="GO" id="GO:0016874">
    <property type="term" value="F:ligase activity"/>
    <property type="evidence" value="ECO:0007669"/>
    <property type="project" value="UniProtKB-KW"/>
</dbReference>
<gene>
    <name evidence="15" type="primary">PKS</name>
</gene>
<dbReference type="InterPro" id="IPR006162">
    <property type="entry name" value="Ppantetheine_attach_site"/>
</dbReference>
<dbReference type="Gene3D" id="3.40.47.10">
    <property type="match status" value="1"/>
</dbReference>
<feature type="active site" description="Proton acceptor; for dehydratase activity" evidence="10">
    <location>
        <position position="990"/>
    </location>
</feature>
<dbReference type="SMART" id="SM00827">
    <property type="entry name" value="PKS_AT"/>
    <property type="match status" value="1"/>
</dbReference>
<feature type="active site" description="Proton donor; for dehydratase activity" evidence="10">
    <location>
        <position position="1182"/>
    </location>
</feature>
<dbReference type="Pfam" id="PF08242">
    <property type="entry name" value="Methyltransf_12"/>
    <property type="match status" value="1"/>
</dbReference>
<dbReference type="Gene3D" id="3.40.50.150">
    <property type="entry name" value="Vaccinia Virus protein VP39"/>
    <property type="match status" value="1"/>
</dbReference>
<dbReference type="InterPro" id="IPR045851">
    <property type="entry name" value="AMP-bd_C_sf"/>
</dbReference>
<dbReference type="SMART" id="SM00825">
    <property type="entry name" value="PKS_KS"/>
    <property type="match status" value="1"/>
</dbReference>
<evidence type="ECO:0000256" key="1">
    <source>
        <dbReference type="ARBA" id="ARBA00022450"/>
    </source>
</evidence>
<evidence type="ECO:0000256" key="7">
    <source>
        <dbReference type="ARBA" id="ARBA00022857"/>
    </source>
</evidence>
<dbReference type="SUPFAM" id="SSF52151">
    <property type="entry name" value="FabD/lysophospholipase-like"/>
    <property type="match status" value="1"/>
</dbReference>
<dbReference type="Pfam" id="PF07993">
    <property type="entry name" value="NAD_binding_4"/>
    <property type="match status" value="1"/>
</dbReference>
<keyword evidence="9" id="KW-0511">Multifunctional enzyme</keyword>
<evidence type="ECO:0000259" key="13">
    <source>
        <dbReference type="PROSITE" id="PS52004"/>
    </source>
</evidence>
<dbReference type="InterPro" id="IPR050091">
    <property type="entry name" value="PKS_NRPS_Biosynth_Enz"/>
</dbReference>
<keyword evidence="3" id="KW-0436">Ligase</keyword>
<dbReference type="PROSITE" id="PS50075">
    <property type="entry name" value="CARRIER"/>
    <property type="match status" value="2"/>
</dbReference>
<organism evidence="15">
    <name type="scientific">Alternaria oxytropis</name>
    <dbReference type="NCBI Taxonomy" id="570715"/>
    <lineage>
        <taxon>Eukaryota</taxon>
        <taxon>Fungi</taxon>
        <taxon>Dikarya</taxon>
        <taxon>Ascomycota</taxon>
        <taxon>Pezizomycotina</taxon>
        <taxon>Dothideomycetes</taxon>
        <taxon>Pleosporomycetidae</taxon>
        <taxon>Pleosporales</taxon>
        <taxon>Pleosporineae</taxon>
        <taxon>Pleosporaceae</taxon>
        <taxon>Alternaria</taxon>
    </lineage>
</organism>
<dbReference type="SUPFAM" id="SSF47336">
    <property type="entry name" value="ACP-like"/>
    <property type="match status" value="1"/>
</dbReference>
<dbReference type="InterPro" id="IPR036291">
    <property type="entry name" value="NAD(P)-bd_dom_sf"/>
</dbReference>
<dbReference type="PANTHER" id="PTHR43775:SF20">
    <property type="entry name" value="HYBRID PKS-NRPS SYNTHETASE APDA"/>
    <property type="match status" value="1"/>
</dbReference>
<dbReference type="Gene3D" id="3.30.559.30">
    <property type="entry name" value="Nonribosomal peptide synthetase, condensation domain"/>
    <property type="match status" value="1"/>
</dbReference>
<dbReference type="InterPro" id="IPR020841">
    <property type="entry name" value="PKS_Beta-ketoAc_synthase_dom"/>
</dbReference>
<dbReference type="InterPro" id="IPR020845">
    <property type="entry name" value="AMP-binding_CS"/>
</dbReference>
<sequence length="4178" mass="460735">MKLTETNSEPIAIIGSACRFAGGVTSPSQLWELLKEPRDVLGTIPESRFHADGFYHPNGMYHGHTNVRSAYTLDEHPGTFCAKFFRTKPVEAQAVDPQQRVLLEVVYEGLESAGLSVQQLRGSKTAIYVGMMSNDYENMLVQDYDTLPMYHGTGTSRALAANRVSYFFDWKGPSFTLDTACSSSLYAVNLAIQALRAGDASLAVASGSNLLLGPNFFIFESKLNMLSPDSRSRMWDEGANGYARGEGVAVVILKTLRAALQDGDDIECIIRETSLNQDGATNGITMPSASAQVELIRDTYSKAGLDPILDRPQYFEAHGTGTLAGDPIEAEAIHTAFLDNRKNVQVPALDKERDPLYVGSIKTVLGHTESAAGVAGLLKASLALQNAMIPPNLHFTHLSPKIAPYYGGLHVPVVAIAWPAVGDGQPRRASVNSFGFGGANAHVILESFSPPEEGIVDERKGSVFGPYVFSAHTEISLVALLAAYSTFLGSKHAVSVSPRNLAWTLRSRRSAFPFKTALPAGSLSELKANIDGRLREYADDKSAVGNQPSVTQPRVLGIFTGQGAQYVRMGAELFEKSPLAQEILHNLEECLEQLPEEDRPTWSLTEEILAGPDRSRLSEAVISQPLCTAVQIVLVNLLRKAAVTFTSVVGHSSGEIAAAYAAGYLSARDAICIAYYRGLVGKLARSPNGRHIKGAMLAVGTSANDANDLLQEPEFCGRATIAAINSSSSISLSGDKDAIEELRVIYEEEKKFCRSLKVDMAYHSKHMLPCSDRYVHSLRRCNITVQNSRSANCVWYSTVYENSDMGSPDMTCALGDTYWSDNLTRPVLFSQGLRRALDADNINLVLEIGPHPALKGPTMQVIRGTLQTQLPYYGTLNRKANAIEAFSSAIGFLWSYQEIPETIDLDGYEEAVRDEKSGGSHDYTLVKSLPPYQWDHSKIYWHEPRQTRNMRHRTDSVHPLLGHICSNSGTHQISWRHLLRTGEIPWLTDHQIQGKPVFPAAGYISSMLEASSRLLLSGESGQLSSSIRLIEATNRVVRRAVLFDEADDTDEAGVEIIVSMSDIVREENGGKKTIRAQFTFSAATNKGADDIALIASGKVVVHLGHVSKELLHSKGSPPPNLVSVGQELFFGSLAKAGYGYSGPFRAASELKRCLGKGESSIDPASLASVQDEGLLVHPGILDSALQTLLLAFSYPGDGQLWSVFVPVRFDCIRVNPILCRSAWSDSNDAVPPSNSRTTVSGEVIDTGSFGFVGDVDICSGNNTAIQIQGVHVSPFTSASVADDENMFARMHWAKMNLESGDIAESTDSPTKEQRDLCLAAERMAVYYMRKFDVEIPDDHPARSDPTYGHYLNLCRHVTGLVEKGEHKYASKEWKNDTLEDVMVDCARFSDEIDIVIMRTIGDMMPQVFRGETSVLEHLFPTGLITDYYVHALGQRQSIKWIGRATAQMSHRYPKMDILEVGAGTGGATMSVLQHIGEDGFRSYTFTDVSPAFFEQARDDFKSREFGNRIIYRSLDISKDPVAQGFKPGSYDLIIASYVLHATPSLEKTMAGLRRLLRPGGFVVVGEITNLDLTRINFVFGTLSGMWTGIAEGRVLSPYVRIGKWDSVLKNTGFSGIDATTSDELADVYAASVFVSQAVDYEVNLLREPLSLSPLPVITDMIIVGGATDPMKRLVEELNNILSNWCATKITNFTSLADIPPQLLTSKSTVLSLTELDKPLFKYVTPAEWDGLREIVSSEKTLLYVTRNRRAGNPFANLSVGFLRNAKCEVQDLHMQSIDFEGGGDINPELIAKFLLSLQYSATQEIAWKGKKLWSVEPEIIMNTQGCGFIPRFESLSEANSRYNSARREVTKDVDPAQVSVVASTDNQSRLIFYEAPWSALAPSEEASSSLYKSVVKLQASHTLPWPIDTPFGPQFLSIGVEKSSGREHLSISESPASILRVQRMGTVVVPSGELQGSPGRLLLLVAANIWSATILGSMLSGQHLVVHNPSPVLATVLKHRAAEKRISVTFTSDDRVTARERSWVYTPSYMPRAQIKKCLLVTKISDCVVFSTPGGREEPPFLPCLPRHCRIRIVNLVIPSPVNVLSDSLILPEESDRKEALTNILSEALEYAKKDVVNFLEWEALDQIALLTPHELVSDKQQSLQRGILDILHWSQTTIPARVLRLDAGLLFKSHRTYWLVGLTSGLGLSICDWMIAHGARRIVLSSRNPKIESSWLQKHSGNGIVVRVVPCDITSKEAVDEVHTTISKDRELPPLGGVMNGAMVLRDIVIRNMSLEDLNSVLQPKVDGSLNLDIVLGSTKLDFFVMFSSMVNILGNIGQANYCAANAFMSGLAAQRRARGLAACVVNIGAVSGAGYITREMSDDGSYRLSLMAGLKKLSEVDVHQLLAEAIVNEIERPNPDDEPEISCALHSGDRSTFIPMWFEDPRFARFAPGTDGEEEGKGGSSVVDIASKSGGLSIKDRLALAHSTDDVKDVVKDASLCIIRGTLQMEGTDDDILMGMRSNHLGIDSLVAAHMRSWFLKHFQVSIPVLSILSGIIISDLVDQVVQKLPSKLVPKLELATPQNILPLTATRSDPMVSTPTKRNEAPPPRISPMTCNVEPSSPLEPPESYAYRDKTSTTRTHPLSSKQRTDLSFAQTMFWVVHSLVKDKSTLNHTVLFRLTGAHIQIENLRAAIQALGQRHEALRTCFYEKNGRVQQEVIEKSTLELEQHYITREDGALQEFENLQHYRYDLATGHVMRFILLTTQSPSLSYIVTGAHHIVIDGLCLPIFLRDIQAAYQNPSTASLLNAEGVKQYAEFATSQRAALASGAWNLDLTFWRQEFSTTPKELSLRRARVSVRKPLTDYRVHRYDLTIDASLVDRIRTVARARGATAFHYYLAAFRVLLYRLLFLGHDDDGNEIKSLSETDICIGIADANRKDENEWGSVGPYMNLLPLRFPPQPAQGSTASSTTTFEHILETARDKTLAALRHSAPSLEAILDDLRVDRTIDHAPLFQAFLDYRQGWHYKQTLLNCTAEMLIFEPGRTPYDLSLDIIDNSNSGWETVISMMGQSALYDPDDVAVFARCYRDILREFTDHPGKDVDNLDWSFCEYDVNRALELGRGQEFQTTWPGTLIDRVQSNARRYARKSAVVITDNSQKKLSLTYYQLWKNVTLISDELLQHGVSPGQHVAVYQQATADSISSMLAVMAIGATYIPMDPSHHIARLGMIVSDCLPAALLVDAKTCEQAHKIASELETVKAVIINVSKKLQNAGQTTTVDREILASVTEPAVILYTSGTTGTPKGVVLKHSSLAHEIELNATTYRINSSIVVLQQSACGFDMAVLQVFVALAHGGTLCIVPQHLRGDSVAISKAIVNFGVTFTCASPTEYISWLQYGSKEQLRRCTWRVAVSGGESATEALLKGFRELQKNDLRLFNCYGPTETTCCSTKVELDFRRECAYDAYRTIPVGPASPNESIYIVDEQMRLLPLGLPGEIIIGGVGIAVRYLNDELKTSKSFLPDVFASQDYTDKGFMTMYRTGDRGRLLPKGWVSVEGRIGQDTLIKLRGMRIDLQDIEKTILRSAPGGAILDVAACVRSDDGSSEFIVAHILFAPDNNMSPTERHAYLSHLLASLPLSRSMCPGILLPVEKLPMTSSGKLDRRAISQLPIMLPTRQTANTQYGDYDQLTETESKLRTLWKVLLYDNVLLNRMDINSSTNFFHVGGTSMLLLEMRAHIQRDFGIFTQLIQLFESSTLASMARLIERRSNGLETMTNNGASSTIINWEEEARLPQDLKDEICRYPRSGTTSHSQNQRLKVVLITGATGNLGRYILHLLLNNHRVKKVICVALRNIQQRISTGILPVPDSLSRLVYYSGDLRRPRLGLSEYDFASLAKEIDVVVHAGAEVSHAKTYETLRETNVGSVKELIKLCLPRLAKIHLISSGEIAMLGKSGEDNRILANKFESETIFREESVLANGVVPNNEDAMREGYAASKWVAERFLENACATVKGLPAWIHRPSGIIPPAANKSESATGNACGERDEREEVAAFYKRPDAPLLQSFLHYSLRLGIVPDSAGLSKGSLDLVKMEHVANEIVNAALLEDKHDYNSEGRKGEPIVYRNHFGDQEIPMENLREYLEGLAKAEGSAKMSFETVSMMEWTVRAQAAGLHPLLVSFFENVSREGRVFAWPKFAKGSHQCLV</sequence>
<dbReference type="SUPFAM" id="SSF55048">
    <property type="entry name" value="Probable ACP-binding domain of malonyl-CoA ACP transacylase"/>
    <property type="match status" value="1"/>
</dbReference>
<feature type="region of interest" description="N-terminal hotdog fold" evidence="10">
    <location>
        <begin position="958"/>
        <end position="1106"/>
    </location>
</feature>
<keyword evidence="5" id="KW-0808">Transferase</keyword>
<keyword evidence="6" id="KW-0677">Repeat</keyword>
<dbReference type="CDD" id="cd02440">
    <property type="entry name" value="AdoMet_MTases"/>
    <property type="match status" value="1"/>
</dbReference>
<dbReference type="EMBL" id="MK471353">
    <property type="protein sequence ID" value="QEE83322.1"/>
    <property type="molecule type" value="Genomic_DNA"/>
</dbReference>
<dbReference type="CDD" id="cd19532">
    <property type="entry name" value="C_PKS-NRPS"/>
    <property type="match status" value="1"/>
</dbReference>
<dbReference type="Pfam" id="PF00550">
    <property type="entry name" value="PP-binding"/>
    <property type="match status" value="1"/>
</dbReference>
<dbReference type="GO" id="GO:0006633">
    <property type="term" value="P:fatty acid biosynthetic process"/>
    <property type="evidence" value="ECO:0007669"/>
    <property type="project" value="InterPro"/>
</dbReference>
<dbReference type="InterPro" id="IPR020807">
    <property type="entry name" value="PKS_DH"/>
</dbReference>
<evidence type="ECO:0000256" key="3">
    <source>
        <dbReference type="ARBA" id="ARBA00022598"/>
    </source>
</evidence>